<comment type="caution">
    <text evidence="1">The sequence shown here is derived from an EMBL/GenBank/DDBJ whole genome shotgun (WGS) entry which is preliminary data.</text>
</comment>
<sequence>MRPFLAASAAAAVAVATKPQCGLRSMTNLVTFGDSLTDETRILYFMEHDGQAPPPGTRFPPNNQTLSGGYAWGRLVANLSGAEYYNYGVGGATCSSKIATKTFAGYNWTVPTVLEYQVPAFQQDLAVDGMFPDRKPDNTVYALWIGTNDLGWDAFLSDSMAPGATLPDIVDCTWNSFDGVYSAGGRHFVVLNMLPLEHAPVYALPELGGPEHSQYWPGKYEYNVTQYNSKLRQYATSVNTMLEQGGLLEHTIKKRWPGASLTVFDVNALLRDILEDPGAYLSYPANITGVYHSCPGEGAAPEDCVDSSFPLSSFFWYDDLHPTERVVRIIAETFIKVVKMKSKYGHYYGERSSSLTLGSIMKDRVV</sequence>
<evidence type="ECO:0000313" key="1">
    <source>
        <dbReference type="EMBL" id="KAI8650654.1"/>
    </source>
</evidence>
<keyword evidence="2" id="KW-1185">Reference proteome</keyword>
<dbReference type="Proteomes" id="UP001065298">
    <property type="component" value="Chromosome 12"/>
</dbReference>
<accession>A0ACC0QGI3</accession>
<proteinExistence type="predicted"/>
<name>A0ACC0QGI3_9HYPO</name>
<dbReference type="EMBL" id="CM046514">
    <property type="protein sequence ID" value="KAI8650654.1"/>
    <property type="molecule type" value="Genomic_DNA"/>
</dbReference>
<organism evidence="1 2">
    <name type="scientific">Fusarium keratoplasticum</name>
    <dbReference type="NCBI Taxonomy" id="1328300"/>
    <lineage>
        <taxon>Eukaryota</taxon>
        <taxon>Fungi</taxon>
        <taxon>Dikarya</taxon>
        <taxon>Ascomycota</taxon>
        <taxon>Pezizomycotina</taxon>
        <taxon>Sordariomycetes</taxon>
        <taxon>Hypocreomycetidae</taxon>
        <taxon>Hypocreales</taxon>
        <taxon>Nectriaceae</taxon>
        <taxon>Fusarium</taxon>
        <taxon>Fusarium solani species complex</taxon>
    </lineage>
</organism>
<reference evidence="1" key="1">
    <citation type="submission" date="2022-06" db="EMBL/GenBank/DDBJ databases">
        <title>Fusarium solani species complex genomes reveal bases of compartmentalisation and animal pathogenesis.</title>
        <authorList>
            <person name="Tsai I.J."/>
        </authorList>
    </citation>
    <scope>NUCLEOTIDE SEQUENCE</scope>
    <source>
        <strain evidence="1">Fu6.1</strain>
    </source>
</reference>
<gene>
    <name evidence="1" type="ORF">NCS57_01399800</name>
</gene>
<protein>
    <submittedName>
        <fullName evidence="1">Uncharacterized protein</fullName>
    </submittedName>
</protein>
<evidence type="ECO:0000313" key="2">
    <source>
        <dbReference type="Proteomes" id="UP001065298"/>
    </source>
</evidence>